<dbReference type="EMBL" id="JBHSBL010000029">
    <property type="protein sequence ID" value="MFC4071932.1"/>
    <property type="molecule type" value="Genomic_DNA"/>
</dbReference>
<keyword evidence="4" id="KW-1185">Reference proteome</keyword>
<dbReference type="Proteomes" id="UP001595867">
    <property type="component" value="Unassembled WGS sequence"/>
</dbReference>
<dbReference type="RefSeq" id="WP_378072803.1">
    <property type="nucleotide sequence ID" value="NZ_JBHSBL010000029.1"/>
</dbReference>
<gene>
    <name evidence="3" type="ORF">ACFO0C_43960</name>
</gene>
<feature type="compositionally biased region" description="Polar residues" evidence="1">
    <location>
        <begin position="1"/>
        <end position="18"/>
    </location>
</feature>
<evidence type="ECO:0000313" key="4">
    <source>
        <dbReference type="Proteomes" id="UP001595867"/>
    </source>
</evidence>
<proteinExistence type="predicted"/>
<sequence>MTDPSFTQWRKSSRSSGGANCVEAAPADNGPLVAVRDTKDRDGGTLVFTDQAWAFFIAGVREGKFDLD</sequence>
<name>A0ABV8J5N3_9ACTN</name>
<comment type="caution">
    <text evidence="3">The sequence shown here is derived from an EMBL/GenBank/DDBJ whole genome shotgun (WGS) entry which is preliminary data.</text>
</comment>
<accession>A0ABV8J5N3</accession>
<evidence type="ECO:0000313" key="3">
    <source>
        <dbReference type="EMBL" id="MFC4071932.1"/>
    </source>
</evidence>
<protein>
    <submittedName>
        <fullName evidence="3">DUF397 domain-containing protein</fullName>
    </submittedName>
</protein>
<evidence type="ECO:0000259" key="2">
    <source>
        <dbReference type="Pfam" id="PF04149"/>
    </source>
</evidence>
<dbReference type="Pfam" id="PF04149">
    <property type="entry name" value="DUF397"/>
    <property type="match status" value="1"/>
</dbReference>
<feature type="domain" description="DUF397" evidence="2">
    <location>
        <begin position="7"/>
        <end position="61"/>
    </location>
</feature>
<feature type="region of interest" description="Disordered" evidence="1">
    <location>
        <begin position="1"/>
        <end position="24"/>
    </location>
</feature>
<evidence type="ECO:0000256" key="1">
    <source>
        <dbReference type="SAM" id="MobiDB-lite"/>
    </source>
</evidence>
<organism evidence="3 4">
    <name type="scientific">Actinoplanes subglobosus</name>
    <dbReference type="NCBI Taxonomy" id="1547892"/>
    <lineage>
        <taxon>Bacteria</taxon>
        <taxon>Bacillati</taxon>
        <taxon>Actinomycetota</taxon>
        <taxon>Actinomycetes</taxon>
        <taxon>Micromonosporales</taxon>
        <taxon>Micromonosporaceae</taxon>
        <taxon>Actinoplanes</taxon>
    </lineage>
</organism>
<dbReference type="InterPro" id="IPR007278">
    <property type="entry name" value="DUF397"/>
</dbReference>
<reference evidence="4" key="1">
    <citation type="journal article" date="2019" name="Int. J. Syst. Evol. Microbiol.">
        <title>The Global Catalogue of Microorganisms (GCM) 10K type strain sequencing project: providing services to taxonomists for standard genome sequencing and annotation.</title>
        <authorList>
            <consortium name="The Broad Institute Genomics Platform"/>
            <consortium name="The Broad Institute Genome Sequencing Center for Infectious Disease"/>
            <person name="Wu L."/>
            <person name="Ma J."/>
        </authorList>
    </citation>
    <scope>NUCLEOTIDE SEQUENCE [LARGE SCALE GENOMIC DNA]</scope>
    <source>
        <strain evidence="4">TBRC 5832</strain>
    </source>
</reference>